<dbReference type="AlphaFoldDB" id="A0A0P1IN67"/>
<dbReference type="RefSeq" id="WP_058314003.1">
    <property type="nucleotide sequence ID" value="NZ_CYTO01000024.1"/>
</dbReference>
<evidence type="ECO:0000313" key="3">
    <source>
        <dbReference type="EMBL" id="CUK24990.1"/>
    </source>
</evidence>
<evidence type="ECO:0000259" key="2">
    <source>
        <dbReference type="Pfam" id="PF11329"/>
    </source>
</evidence>
<feature type="chain" id="PRO_5006065439" description="DUF3131 domain-containing protein" evidence="1">
    <location>
        <begin position="22"/>
        <end position="431"/>
    </location>
</feature>
<dbReference type="EMBL" id="CYUE01000006">
    <property type="protein sequence ID" value="CUK24990.1"/>
    <property type="molecule type" value="Genomic_DNA"/>
</dbReference>
<dbReference type="Gene3D" id="1.50.10.140">
    <property type="match status" value="1"/>
</dbReference>
<dbReference type="Pfam" id="PF11329">
    <property type="entry name" value="DUF3131"/>
    <property type="match status" value="1"/>
</dbReference>
<accession>A0A0P1IN67</accession>
<proteinExistence type="predicted"/>
<name>A0A0P1IN67_9RHOB</name>
<evidence type="ECO:0000313" key="4">
    <source>
        <dbReference type="Proteomes" id="UP000051184"/>
    </source>
</evidence>
<sequence length="431" mass="47924">MFVPRSSILFVTGLLSAAAFAFLTEQSLAWNNDGSVAGLDFDTSETLTVAVPRELSGQKERAVEIAWQYIVQNTRPETGLVDSVAGFPSTTLWDQGSYLFALIGARELGAIDEEEFDRRATALLKSLGDLPLFDGKLPNKAYDTRSLAMVNYQNEVSENGIGWSALDVCRLLMAFRSLERLVPHYGAEIRSLLSGWDLAAMAKNGELWGAAIEDGEIVYLQEGRMGYEQYAARAAAMWGLDVFGAMSGQRVLQWVDVLGVEVPTDRRDAKRFTAISPILSEPYLLQAFEIGLDSETQIYASRVYQAQENRYQRTGQLTSVSEDHVDQDPYFLYSSVMSDGAAWAVVTETGYPYPELRTISTKASFGWNALFSTEYSNKLVEHIYDLGKPEKGWPAGVYESDGRVNDVYTLNTNAVIIEAVHFSVFGPFWTR</sequence>
<organism evidence="3 4">
    <name type="scientific">Cognatishimia activa</name>
    <dbReference type="NCBI Taxonomy" id="1715691"/>
    <lineage>
        <taxon>Bacteria</taxon>
        <taxon>Pseudomonadati</taxon>
        <taxon>Pseudomonadota</taxon>
        <taxon>Alphaproteobacteria</taxon>
        <taxon>Rhodobacterales</taxon>
        <taxon>Paracoccaceae</taxon>
        <taxon>Cognatishimia</taxon>
    </lineage>
</organism>
<evidence type="ECO:0000256" key="1">
    <source>
        <dbReference type="SAM" id="SignalP"/>
    </source>
</evidence>
<gene>
    <name evidence="3" type="ORF">TA5114_00779</name>
</gene>
<dbReference type="Proteomes" id="UP000051184">
    <property type="component" value="Unassembled WGS sequence"/>
</dbReference>
<protein>
    <recommendedName>
        <fullName evidence="2">DUF3131 domain-containing protein</fullName>
    </recommendedName>
</protein>
<feature type="signal peptide" evidence="1">
    <location>
        <begin position="1"/>
        <end position="21"/>
    </location>
</feature>
<feature type="domain" description="DUF3131" evidence="2">
    <location>
        <begin position="64"/>
        <end position="425"/>
    </location>
</feature>
<dbReference type="STRING" id="1715691.TA5113_02427"/>
<dbReference type="OrthoDB" id="9147113at2"/>
<keyword evidence="1" id="KW-0732">Signal</keyword>
<dbReference type="InterPro" id="IPR021478">
    <property type="entry name" value="DUF3131"/>
</dbReference>
<keyword evidence="4" id="KW-1185">Reference proteome</keyword>
<reference evidence="4" key="1">
    <citation type="submission" date="2015-09" db="EMBL/GenBank/DDBJ databases">
        <authorList>
            <person name="Rodrigo-Torres Lidia"/>
            <person name="Arahal R.David."/>
        </authorList>
    </citation>
    <scope>NUCLEOTIDE SEQUENCE [LARGE SCALE GENOMIC DNA]</scope>
    <source>
        <strain evidence="4">CECT 5114</strain>
    </source>
</reference>